<evidence type="ECO:0008006" key="5">
    <source>
        <dbReference type="Google" id="ProtNLM"/>
    </source>
</evidence>
<feature type="transmembrane region" description="Helical" evidence="2">
    <location>
        <begin position="75"/>
        <end position="93"/>
    </location>
</feature>
<evidence type="ECO:0000313" key="4">
    <source>
        <dbReference type="Proteomes" id="UP000597989"/>
    </source>
</evidence>
<dbReference type="EMBL" id="BMMT01000005">
    <property type="protein sequence ID" value="GGI81961.1"/>
    <property type="molecule type" value="Genomic_DNA"/>
</dbReference>
<organism evidence="3 4">
    <name type="scientific">Saccharopolyspora thermophila</name>
    <dbReference type="NCBI Taxonomy" id="89367"/>
    <lineage>
        <taxon>Bacteria</taxon>
        <taxon>Bacillati</taxon>
        <taxon>Actinomycetota</taxon>
        <taxon>Actinomycetes</taxon>
        <taxon>Pseudonocardiales</taxon>
        <taxon>Pseudonocardiaceae</taxon>
        <taxon>Saccharopolyspora</taxon>
    </lineage>
</organism>
<dbReference type="PANTHER" id="PTHR38441:SF1">
    <property type="entry name" value="MEMBRANE PROTEIN"/>
    <property type="match status" value="1"/>
</dbReference>
<dbReference type="InterPro" id="IPR007436">
    <property type="entry name" value="DUF485"/>
</dbReference>
<dbReference type="Pfam" id="PF04341">
    <property type="entry name" value="DUF485"/>
    <property type="match status" value="1"/>
</dbReference>
<dbReference type="PANTHER" id="PTHR38441">
    <property type="entry name" value="INTEGRAL MEMBRANE PROTEIN-RELATED"/>
    <property type="match status" value="1"/>
</dbReference>
<dbReference type="AlphaFoldDB" id="A0A917JRK3"/>
<feature type="compositionally biased region" description="Basic and acidic residues" evidence="1">
    <location>
        <begin position="125"/>
        <end position="162"/>
    </location>
</feature>
<sequence>MSATDHSRSGSGMDAETWAAAQSSPEFAALRRKLRTFVFPVSALFLAWYLVYVLLADYAHGFMSTKLVGNINVGLMLGLLQFVSTFAITTWYVRYANRNLDPVAEQIRGTVEGSSVDGPAETADAAEKNPADADAAEEKAADADAAEKDAAEHVTEKDEADAAKQNVVEGGTK</sequence>
<evidence type="ECO:0000313" key="3">
    <source>
        <dbReference type="EMBL" id="GGI81961.1"/>
    </source>
</evidence>
<protein>
    <recommendedName>
        <fullName evidence="5">DUF485 domain-containing protein</fullName>
    </recommendedName>
</protein>
<evidence type="ECO:0000256" key="2">
    <source>
        <dbReference type="SAM" id="Phobius"/>
    </source>
</evidence>
<comment type="caution">
    <text evidence="3">The sequence shown here is derived from an EMBL/GenBank/DDBJ whole genome shotgun (WGS) entry which is preliminary data.</text>
</comment>
<keyword evidence="2" id="KW-0472">Membrane</keyword>
<keyword evidence="2" id="KW-1133">Transmembrane helix</keyword>
<evidence type="ECO:0000256" key="1">
    <source>
        <dbReference type="SAM" id="MobiDB-lite"/>
    </source>
</evidence>
<name>A0A917JRK3_9PSEU</name>
<accession>A0A917JRK3</accession>
<feature type="region of interest" description="Disordered" evidence="1">
    <location>
        <begin position="112"/>
        <end position="173"/>
    </location>
</feature>
<feature type="transmembrane region" description="Helical" evidence="2">
    <location>
        <begin position="37"/>
        <end position="55"/>
    </location>
</feature>
<keyword evidence="2" id="KW-0812">Transmembrane</keyword>
<reference evidence="3 4" key="1">
    <citation type="journal article" date="2014" name="Int. J. Syst. Evol. Microbiol.">
        <title>Complete genome sequence of Corynebacterium casei LMG S-19264T (=DSM 44701T), isolated from a smear-ripened cheese.</title>
        <authorList>
            <consortium name="US DOE Joint Genome Institute (JGI-PGF)"/>
            <person name="Walter F."/>
            <person name="Albersmeier A."/>
            <person name="Kalinowski J."/>
            <person name="Ruckert C."/>
        </authorList>
    </citation>
    <scope>NUCLEOTIDE SEQUENCE [LARGE SCALE GENOMIC DNA]</scope>
    <source>
        <strain evidence="3 4">CGMCC 4.7206</strain>
    </source>
</reference>
<dbReference type="Proteomes" id="UP000597989">
    <property type="component" value="Unassembled WGS sequence"/>
</dbReference>
<proteinExistence type="predicted"/>
<gene>
    <name evidence="3" type="ORF">GCM10011581_19300</name>
</gene>